<dbReference type="PROSITE" id="PS50902">
    <property type="entry name" value="FLAVODOXIN_LIKE"/>
    <property type="match status" value="1"/>
</dbReference>
<protein>
    <recommendedName>
        <fullName evidence="4">tRNA 4-demethylwyosine synthase (AdoMet-dependent)</fullName>
        <ecNumber evidence="4">4.1.3.44</ecNumber>
    </recommendedName>
</protein>
<organism evidence="18 19">
    <name type="scientific">Aphanomyces astaci</name>
    <name type="common">Crayfish plague agent</name>
    <dbReference type="NCBI Taxonomy" id="112090"/>
    <lineage>
        <taxon>Eukaryota</taxon>
        <taxon>Sar</taxon>
        <taxon>Stramenopiles</taxon>
        <taxon>Oomycota</taxon>
        <taxon>Saprolegniomycetes</taxon>
        <taxon>Saprolegniales</taxon>
        <taxon>Verrucalvaceae</taxon>
        <taxon>Aphanomyces</taxon>
    </lineage>
</organism>
<keyword evidence="9" id="KW-0547">Nucleotide-binding</keyword>
<dbReference type="EMBL" id="QUTC01006666">
    <property type="protein sequence ID" value="RHY51010.1"/>
    <property type="molecule type" value="Genomic_DNA"/>
</dbReference>
<dbReference type="SFLD" id="SFLDF00284">
    <property type="entry name" value="tRNA_wybutosine-synthesizing"/>
    <property type="match status" value="1"/>
</dbReference>
<dbReference type="SFLD" id="SFLDS00029">
    <property type="entry name" value="Radical_SAM"/>
    <property type="match status" value="1"/>
</dbReference>
<comment type="caution">
    <text evidence="18">The sequence shown here is derived from an EMBL/GenBank/DDBJ whole genome shotgun (WGS) entry which is preliminary data.</text>
</comment>
<keyword evidence="6" id="KW-0949">S-adenosyl-L-methionine</keyword>
<dbReference type="EC" id="4.1.3.44" evidence="4"/>
<dbReference type="InterPro" id="IPR008254">
    <property type="entry name" value="Flavodoxin/NO_synth"/>
</dbReference>
<evidence type="ECO:0000256" key="13">
    <source>
        <dbReference type="ARBA" id="ARBA00025368"/>
    </source>
</evidence>
<evidence type="ECO:0000256" key="14">
    <source>
        <dbReference type="ARBA" id="ARBA00049466"/>
    </source>
</evidence>
<dbReference type="InterPro" id="IPR034556">
    <property type="entry name" value="tRNA_wybutosine-synthase"/>
</dbReference>
<comment type="similarity">
    <text evidence="3">Belongs to the TYW1 family.</text>
</comment>
<dbReference type="GO" id="GO:0031591">
    <property type="term" value="P:wybutosine biosynthetic process"/>
    <property type="evidence" value="ECO:0007669"/>
    <property type="project" value="TreeGrafter"/>
</dbReference>
<feature type="compositionally biased region" description="Low complexity" evidence="15">
    <location>
        <begin position="244"/>
        <end position="253"/>
    </location>
</feature>
<evidence type="ECO:0000256" key="11">
    <source>
        <dbReference type="ARBA" id="ARBA00023014"/>
    </source>
</evidence>
<dbReference type="PROSITE" id="PS51918">
    <property type="entry name" value="RADICAL_SAM"/>
    <property type="match status" value="1"/>
</dbReference>
<dbReference type="VEuPathDB" id="FungiDB:H257_04059"/>
<dbReference type="GO" id="GO:0051539">
    <property type="term" value="F:4 iron, 4 sulfur cluster binding"/>
    <property type="evidence" value="ECO:0007669"/>
    <property type="project" value="UniProtKB-KW"/>
</dbReference>
<evidence type="ECO:0000256" key="15">
    <source>
        <dbReference type="SAM" id="MobiDB-lite"/>
    </source>
</evidence>
<dbReference type="InterPro" id="IPR013917">
    <property type="entry name" value="tRNA_wybutosine-synth"/>
</dbReference>
<dbReference type="InterPro" id="IPR007197">
    <property type="entry name" value="rSAM"/>
</dbReference>
<feature type="domain" description="Flavodoxin-like" evidence="16">
    <location>
        <begin position="79"/>
        <end position="231"/>
    </location>
</feature>
<feature type="region of interest" description="Disordered" evidence="15">
    <location>
        <begin position="32"/>
        <end position="70"/>
    </location>
</feature>
<dbReference type="InterPro" id="IPR013785">
    <property type="entry name" value="Aldolase_TIM"/>
</dbReference>
<evidence type="ECO:0000313" key="19">
    <source>
        <dbReference type="Proteomes" id="UP000265716"/>
    </source>
</evidence>
<accession>A0A397CVY2</accession>
<dbReference type="GO" id="GO:0102521">
    <property type="term" value="F:tRNA-4-demethylwyosine synthase activity"/>
    <property type="evidence" value="ECO:0007669"/>
    <property type="project" value="UniProtKB-EC"/>
</dbReference>
<dbReference type="PANTHER" id="PTHR13930">
    <property type="entry name" value="S-ADENOSYL-L-METHIONINE-DEPENDENT TRNA 4-DEMETHYLWYOSINE SYNTHASE"/>
    <property type="match status" value="1"/>
</dbReference>
<dbReference type="PRINTS" id="PR00369">
    <property type="entry name" value="FLAVODOXIN"/>
</dbReference>
<comment type="cofactor">
    <cofactor evidence="1">
        <name>[4Fe-4S] cluster</name>
        <dbReference type="ChEBI" id="CHEBI:49883"/>
    </cofactor>
</comment>
<comment type="function">
    <text evidence="13">Probable component of the wybutosine biosynthesis pathway. Wybutosine is a hyper modified guanosine with a tricyclic base found at the 3'-position adjacent to the anticodon of eukaryotic phenylalanine tRNA. Catalyzes the condensation of N-methylguanine with 2 carbon atoms from pyruvate to form the tricyclic 4-demethylwyosine, an intermediate in wybutosine biosynthesis.</text>
</comment>
<dbReference type="CDD" id="cd01335">
    <property type="entry name" value="Radical_SAM"/>
    <property type="match status" value="1"/>
</dbReference>
<proteinExistence type="inferred from homology"/>
<keyword evidence="10" id="KW-0408">Iron</keyword>
<dbReference type="InterPro" id="IPR029039">
    <property type="entry name" value="Flavoprotein-like_sf"/>
</dbReference>
<comment type="pathway">
    <text evidence="2">tRNA modification; wybutosine-tRNA(Phe) biosynthesis.</text>
</comment>
<evidence type="ECO:0000256" key="5">
    <source>
        <dbReference type="ARBA" id="ARBA00022485"/>
    </source>
</evidence>
<dbReference type="SUPFAM" id="SSF52218">
    <property type="entry name" value="Flavoproteins"/>
    <property type="match status" value="1"/>
</dbReference>
<evidence type="ECO:0000313" key="18">
    <source>
        <dbReference type="EMBL" id="RHY51010.1"/>
    </source>
</evidence>
<dbReference type="InterPro" id="IPR001094">
    <property type="entry name" value="Flavdoxin-like"/>
</dbReference>
<evidence type="ECO:0000256" key="7">
    <source>
        <dbReference type="ARBA" id="ARBA00022694"/>
    </source>
</evidence>
<dbReference type="Pfam" id="PF04055">
    <property type="entry name" value="Radical_SAM"/>
    <property type="match status" value="1"/>
</dbReference>
<evidence type="ECO:0000256" key="2">
    <source>
        <dbReference type="ARBA" id="ARBA00004797"/>
    </source>
</evidence>
<dbReference type="GO" id="GO:0046872">
    <property type="term" value="F:metal ion binding"/>
    <property type="evidence" value="ECO:0007669"/>
    <property type="project" value="UniProtKB-KW"/>
</dbReference>
<evidence type="ECO:0000256" key="3">
    <source>
        <dbReference type="ARBA" id="ARBA00010115"/>
    </source>
</evidence>
<feature type="domain" description="Radical SAM core" evidence="17">
    <location>
        <begin position="390"/>
        <end position="633"/>
    </location>
</feature>
<dbReference type="GO" id="GO:0010181">
    <property type="term" value="F:FMN binding"/>
    <property type="evidence" value="ECO:0007669"/>
    <property type="project" value="InterPro"/>
</dbReference>
<evidence type="ECO:0000256" key="12">
    <source>
        <dbReference type="ARBA" id="ARBA00023239"/>
    </source>
</evidence>
<dbReference type="Gene3D" id="3.20.20.70">
    <property type="entry name" value="Aldolase class I"/>
    <property type="match status" value="1"/>
</dbReference>
<dbReference type="InterPro" id="IPR058240">
    <property type="entry name" value="rSAM_sf"/>
</dbReference>
<gene>
    <name evidence="18" type="ORF">DYB38_007798</name>
</gene>
<dbReference type="Gene3D" id="3.40.50.360">
    <property type="match status" value="1"/>
</dbReference>
<keyword evidence="11" id="KW-0411">Iron-sulfur</keyword>
<evidence type="ECO:0000259" key="16">
    <source>
        <dbReference type="PROSITE" id="PS50902"/>
    </source>
</evidence>
<evidence type="ECO:0000256" key="4">
    <source>
        <dbReference type="ARBA" id="ARBA00012821"/>
    </source>
</evidence>
<dbReference type="Proteomes" id="UP000265716">
    <property type="component" value="Unassembled WGS sequence"/>
</dbReference>
<sequence>MLVFKPATVAVAVAVVSASIAYVLWKQRQQEQGTSPKQSARKESSGCCGKDSATTTGCCQSSTNDDNVEAEEHAKPVAVRILYGTHTGTAKGFATTLQQKLFALNVAGYAFEPSVVDMKDYDQDNLEHEHVLISILSTWTGGVPPESALVFCNWLQDMAQDFRVSKTWLKHVHVGVYGLGNSEYDEHYGKASKALSKHLSSLGASRLCPRGVGDDNQDQAAQFDSWSDHLIAALCEQYGALRSPAASSSSSPSVKPKQQPAGWKSQNEFRRQKRKEKAAANGEDTEEAMWTAEDQMNEIVLELDQGDDSDDEDNRPKKQDSGVVDVEDIGVVMKESEAAALSREMVTPLQRKALTKEGYKIIGTHSAVKLCRWTKHQLRGRGGCYKHTFYGITSYQCMETTPSLACANKCVFCWRHHKNPVGREWRWKTDDAKELVEGAISRHQTMIKEVKGLPGLIQSRWEEAFTVRHCALSLVGEPIMYPHINEFCRELHAREISSFLVTNAQFPEKIAALEPITQLYVSVDAATKDSLKAIDRPLFKDFWERFLSCLTQLKAKGQRTVYRMTLVKEHNMKELDNYVELIHLGEPDLIEIKAVTYCGKSDASDLTMQNVPYHQEVRDFCELLCAKLGGGYELATEHAHSNCVLVAKTKFKIDGHWHTWIDYDKFHTLIQAYYKDGTPFTTMDYIAPTPAWAVYNAPEAGFDPIETRFRRTKEGKVVEIEYTATDSGCG</sequence>
<keyword evidence="5" id="KW-0004">4Fe-4S</keyword>
<keyword evidence="7" id="KW-0819">tRNA processing</keyword>
<keyword evidence="8" id="KW-0479">Metal-binding</keyword>
<name>A0A397CVY2_APHAT</name>
<evidence type="ECO:0000256" key="6">
    <source>
        <dbReference type="ARBA" id="ARBA00022691"/>
    </source>
</evidence>
<evidence type="ECO:0000256" key="9">
    <source>
        <dbReference type="ARBA" id="ARBA00022741"/>
    </source>
</evidence>
<evidence type="ECO:0000256" key="10">
    <source>
        <dbReference type="ARBA" id="ARBA00023004"/>
    </source>
</evidence>
<evidence type="ECO:0000256" key="1">
    <source>
        <dbReference type="ARBA" id="ARBA00001966"/>
    </source>
</evidence>
<evidence type="ECO:0000259" key="17">
    <source>
        <dbReference type="PROSITE" id="PS51918"/>
    </source>
</evidence>
<reference evidence="18 19" key="1">
    <citation type="submission" date="2018-08" db="EMBL/GenBank/DDBJ databases">
        <title>Aphanomyces genome sequencing and annotation.</title>
        <authorList>
            <person name="Minardi D."/>
            <person name="Oidtmann B."/>
            <person name="Van Der Giezen M."/>
            <person name="Studholme D.J."/>
        </authorList>
    </citation>
    <scope>NUCLEOTIDE SEQUENCE [LARGE SCALE GENOMIC DNA]</scope>
    <source>
        <strain evidence="18 19">SA</strain>
    </source>
</reference>
<dbReference type="FunFam" id="3.20.20.70:FF:000196">
    <property type="entry name" value="S-adenosyl-L-methionine-dependent tRNA 4-demethylwyosine synthase"/>
    <property type="match status" value="1"/>
</dbReference>
<dbReference type="PANTHER" id="PTHR13930:SF0">
    <property type="entry name" value="S-ADENOSYL-L-METHIONINE-DEPENDENT TRNA 4-DEMETHYLWYOSINE SYNTHASE TYW1-RELATED"/>
    <property type="match status" value="1"/>
</dbReference>
<evidence type="ECO:0000256" key="8">
    <source>
        <dbReference type="ARBA" id="ARBA00022723"/>
    </source>
</evidence>
<feature type="region of interest" description="Disordered" evidence="15">
    <location>
        <begin position="244"/>
        <end position="288"/>
    </location>
</feature>
<feature type="compositionally biased region" description="Polar residues" evidence="15">
    <location>
        <begin position="52"/>
        <end position="65"/>
    </location>
</feature>
<dbReference type="Pfam" id="PF08608">
    <property type="entry name" value="Wyosine_form"/>
    <property type="match status" value="1"/>
</dbReference>
<keyword evidence="12" id="KW-0456">Lyase</keyword>
<dbReference type="AlphaFoldDB" id="A0A397CVY2"/>
<dbReference type="Pfam" id="PF00258">
    <property type="entry name" value="Flavodoxin_1"/>
    <property type="match status" value="1"/>
</dbReference>
<dbReference type="SUPFAM" id="SSF102114">
    <property type="entry name" value="Radical SAM enzymes"/>
    <property type="match status" value="1"/>
</dbReference>
<dbReference type="SFLD" id="SFLDG01071">
    <property type="entry name" value="tRNA_wybutosine-synthesizing"/>
    <property type="match status" value="1"/>
</dbReference>
<dbReference type="UniPathway" id="UPA00375"/>
<comment type="catalytic activity">
    <reaction evidence="14">
        <text>N(1)-methylguanosine(37) in tRNA(Phe) + pyruvate + S-adenosyl-L-methionine = 4-demethylwyosine(37) in tRNA(Phe) + 5'-deoxyadenosine + L-methionine + CO2 + H2O</text>
        <dbReference type="Rhea" id="RHEA:36347"/>
        <dbReference type="Rhea" id="RHEA-COMP:10164"/>
        <dbReference type="Rhea" id="RHEA-COMP:10165"/>
        <dbReference type="ChEBI" id="CHEBI:15361"/>
        <dbReference type="ChEBI" id="CHEBI:15377"/>
        <dbReference type="ChEBI" id="CHEBI:16526"/>
        <dbReference type="ChEBI" id="CHEBI:17319"/>
        <dbReference type="ChEBI" id="CHEBI:57844"/>
        <dbReference type="ChEBI" id="CHEBI:59789"/>
        <dbReference type="ChEBI" id="CHEBI:64315"/>
        <dbReference type="ChEBI" id="CHEBI:73542"/>
        <dbReference type="EC" id="4.1.3.44"/>
    </reaction>
</comment>